<accession>A0ABX1GNX2</accession>
<sequence length="157" mass="17081">MIKNNQSPTPNEFVKTISIIHFGLVAGLLAFGTITFFQTDIANSSSLNQNDPLIYIAPLVGMAGIFGSKVVFQKLVERAKSANGLQDKLAAYQTASLIQWALIEGPAFLNLALFMSSGNSLYLAVAVTLLLYLAWLRPTKIKISSDLELRGDDLAQF</sequence>
<feature type="transmembrane region" description="Helical" evidence="1">
    <location>
        <begin position="120"/>
        <end position="136"/>
    </location>
</feature>
<feature type="transmembrane region" description="Helical" evidence="1">
    <location>
        <begin position="12"/>
        <end position="34"/>
    </location>
</feature>
<evidence type="ECO:0000313" key="2">
    <source>
        <dbReference type="EMBL" id="NKI30462.1"/>
    </source>
</evidence>
<dbReference type="EMBL" id="JAAWWL010000001">
    <property type="protein sequence ID" value="NKI30462.1"/>
    <property type="molecule type" value="Genomic_DNA"/>
</dbReference>
<feature type="transmembrane region" description="Helical" evidence="1">
    <location>
        <begin position="92"/>
        <end position="114"/>
    </location>
</feature>
<keyword evidence="1" id="KW-0472">Membrane</keyword>
<evidence type="ECO:0000313" key="3">
    <source>
        <dbReference type="Proteomes" id="UP000718451"/>
    </source>
</evidence>
<comment type="caution">
    <text evidence="2">The sequence shown here is derived from an EMBL/GenBank/DDBJ whole genome shotgun (WGS) entry which is preliminary data.</text>
</comment>
<dbReference type="RefSeq" id="WP_168550707.1">
    <property type="nucleotide sequence ID" value="NZ_JAAWWL010000001.1"/>
</dbReference>
<protein>
    <recommendedName>
        <fullName evidence="4">MFS transporter</fullName>
    </recommendedName>
</protein>
<gene>
    <name evidence="2" type="ORF">HCU67_00785</name>
</gene>
<evidence type="ECO:0008006" key="4">
    <source>
        <dbReference type="Google" id="ProtNLM"/>
    </source>
</evidence>
<organism evidence="2 3">
    <name type="scientific">Croceivirga thetidis</name>
    <dbReference type="NCBI Taxonomy" id="2721623"/>
    <lineage>
        <taxon>Bacteria</taxon>
        <taxon>Pseudomonadati</taxon>
        <taxon>Bacteroidota</taxon>
        <taxon>Flavobacteriia</taxon>
        <taxon>Flavobacteriales</taxon>
        <taxon>Flavobacteriaceae</taxon>
        <taxon>Croceivirga</taxon>
    </lineage>
</organism>
<feature type="transmembrane region" description="Helical" evidence="1">
    <location>
        <begin position="54"/>
        <end position="72"/>
    </location>
</feature>
<proteinExistence type="predicted"/>
<keyword evidence="1" id="KW-1133">Transmembrane helix</keyword>
<keyword evidence="3" id="KW-1185">Reference proteome</keyword>
<evidence type="ECO:0000256" key="1">
    <source>
        <dbReference type="SAM" id="Phobius"/>
    </source>
</evidence>
<name>A0ABX1GNX2_9FLAO</name>
<dbReference type="Proteomes" id="UP000718451">
    <property type="component" value="Unassembled WGS sequence"/>
</dbReference>
<keyword evidence="1" id="KW-0812">Transmembrane</keyword>
<reference evidence="2 3" key="1">
    <citation type="submission" date="2020-04" db="EMBL/GenBank/DDBJ databases">
        <authorList>
            <person name="Yoon J."/>
        </authorList>
    </citation>
    <scope>NUCLEOTIDE SEQUENCE [LARGE SCALE GENOMIC DNA]</scope>
    <source>
        <strain evidence="2 3">DJ-13</strain>
    </source>
</reference>